<comment type="caution">
    <text evidence="6">The sequence shown here is derived from an EMBL/GenBank/DDBJ whole genome shotgun (WGS) entry which is preliminary data.</text>
</comment>
<comment type="cofactor">
    <cofactor evidence="1">
        <name>Zn(2+)</name>
        <dbReference type="ChEBI" id="CHEBI:29105"/>
    </cofactor>
</comment>
<dbReference type="InterPro" id="IPR051453">
    <property type="entry name" value="MBL_Glyoxalase_II"/>
</dbReference>
<organism evidence="6 7">
    <name type="scientific">Oryzomonas rubra</name>
    <dbReference type="NCBI Taxonomy" id="2509454"/>
    <lineage>
        <taxon>Bacteria</taxon>
        <taxon>Pseudomonadati</taxon>
        <taxon>Thermodesulfobacteriota</taxon>
        <taxon>Desulfuromonadia</taxon>
        <taxon>Geobacterales</taxon>
        <taxon>Geobacteraceae</taxon>
        <taxon>Oryzomonas</taxon>
    </lineage>
</organism>
<dbReference type="OrthoDB" id="9802991at2"/>
<dbReference type="InterPro" id="IPR001279">
    <property type="entry name" value="Metallo-B-lactamas"/>
</dbReference>
<dbReference type="SMART" id="SM00849">
    <property type="entry name" value="Lactamase_B"/>
    <property type="match status" value="1"/>
</dbReference>
<dbReference type="EMBL" id="SRSD01000005">
    <property type="protein sequence ID" value="KAA0891864.1"/>
    <property type="molecule type" value="Genomic_DNA"/>
</dbReference>
<feature type="domain" description="Metallo-beta-lactamase" evidence="5">
    <location>
        <begin position="12"/>
        <end position="191"/>
    </location>
</feature>
<dbReference type="GO" id="GO:0046872">
    <property type="term" value="F:metal ion binding"/>
    <property type="evidence" value="ECO:0007669"/>
    <property type="project" value="UniProtKB-KW"/>
</dbReference>
<dbReference type="RefSeq" id="WP_149307564.1">
    <property type="nucleotide sequence ID" value="NZ_SRSD01000005.1"/>
</dbReference>
<keyword evidence="7" id="KW-1185">Reference proteome</keyword>
<dbReference type="Gene3D" id="3.60.15.10">
    <property type="entry name" value="Ribonuclease Z/Hydroxyacylglutathione hydrolase-like"/>
    <property type="match status" value="1"/>
</dbReference>
<dbReference type="Pfam" id="PF00753">
    <property type="entry name" value="Lactamase_B"/>
    <property type="match status" value="1"/>
</dbReference>
<dbReference type="AlphaFoldDB" id="A0A5A9XG59"/>
<evidence type="ECO:0000256" key="1">
    <source>
        <dbReference type="ARBA" id="ARBA00001947"/>
    </source>
</evidence>
<dbReference type="SUPFAM" id="SSF56281">
    <property type="entry name" value="Metallo-hydrolase/oxidoreductase"/>
    <property type="match status" value="1"/>
</dbReference>
<sequence length="207" mass="22505">MIFDAVVVGPLSVNCFILGCEETREGVVVDPGGDVERIIQTVRRHGLTVRYIINTHGHFDHVGGNREAVATFKAPLLIHREDAHLLGLVAEVGRMYGIQGENSPEADGFLTDGMEIEFGTHRMKVLHTPGHTQGGCCLYLAEENKIITGDTLFADSIGRSDLPGGSHDQLLASIQAKLFTLPDDVAAYPGHGPETSIGHEKRHNPYF</sequence>
<evidence type="ECO:0000259" key="5">
    <source>
        <dbReference type="SMART" id="SM00849"/>
    </source>
</evidence>
<protein>
    <submittedName>
        <fullName evidence="6">MBL fold metallo-hydrolase</fullName>
    </submittedName>
</protein>
<accession>A0A5A9XG59</accession>
<keyword evidence="2" id="KW-0479">Metal-binding</keyword>
<dbReference type="InterPro" id="IPR036866">
    <property type="entry name" value="RibonucZ/Hydroxyglut_hydro"/>
</dbReference>
<dbReference type="CDD" id="cd06262">
    <property type="entry name" value="metallo-hydrolase-like_MBL-fold"/>
    <property type="match status" value="1"/>
</dbReference>
<reference evidence="6 7" key="1">
    <citation type="submission" date="2019-04" db="EMBL/GenBank/DDBJ databases">
        <title>Geobacter ruber sp. nov., ferric-reducing bacteria isolated from paddy soil.</title>
        <authorList>
            <person name="Xu Z."/>
            <person name="Masuda Y."/>
            <person name="Itoh H."/>
            <person name="Senoo K."/>
        </authorList>
    </citation>
    <scope>NUCLEOTIDE SEQUENCE [LARGE SCALE GENOMIC DNA]</scope>
    <source>
        <strain evidence="6 7">Red88</strain>
    </source>
</reference>
<name>A0A5A9XG59_9BACT</name>
<evidence type="ECO:0000313" key="6">
    <source>
        <dbReference type="EMBL" id="KAA0891864.1"/>
    </source>
</evidence>
<evidence type="ECO:0000313" key="7">
    <source>
        <dbReference type="Proteomes" id="UP000324298"/>
    </source>
</evidence>
<evidence type="ECO:0000256" key="2">
    <source>
        <dbReference type="ARBA" id="ARBA00022723"/>
    </source>
</evidence>
<evidence type="ECO:0000256" key="4">
    <source>
        <dbReference type="ARBA" id="ARBA00022833"/>
    </source>
</evidence>
<proteinExistence type="predicted"/>
<dbReference type="GO" id="GO:0016787">
    <property type="term" value="F:hydrolase activity"/>
    <property type="evidence" value="ECO:0007669"/>
    <property type="project" value="UniProtKB-KW"/>
</dbReference>
<dbReference type="PANTHER" id="PTHR46233:SF3">
    <property type="entry name" value="HYDROXYACYLGLUTATHIONE HYDROLASE GLOC"/>
    <property type="match status" value="1"/>
</dbReference>
<gene>
    <name evidence="6" type="ORF">ET418_10555</name>
</gene>
<keyword evidence="3 6" id="KW-0378">Hydrolase</keyword>
<keyword evidence="4" id="KW-0862">Zinc</keyword>
<evidence type="ECO:0000256" key="3">
    <source>
        <dbReference type="ARBA" id="ARBA00022801"/>
    </source>
</evidence>
<dbReference type="Proteomes" id="UP000324298">
    <property type="component" value="Unassembled WGS sequence"/>
</dbReference>
<dbReference type="PANTHER" id="PTHR46233">
    <property type="entry name" value="HYDROXYACYLGLUTATHIONE HYDROLASE GLOC"/>
    <property type="match status" value="1"/>
</dbReference>